<evidence type="ECO:0000256" key="6">
    <source>
        <dbReference type="ARBA" id="ARBA00022989"/>
    </source>
</evidence>
<dbReference type="GO" id="GO:0008360">
    <property type="term" value="P:regulation of cell shape"/>
    <property type="evidence" value="ECO:0007669"/>
    <property type="project" value="UniProtKB-KW"/>
</dbReference>
<dbReference type="EMBL" id="VBPB01000171">
    <property type="protein sequence ID" value="TMQ71303.1"/>
    <property type="molecule type" value="Genomic_DNA"/>
</dbReference>
<gene>
    <name evidence="10" type="primary">mreD</name>
    <name evidence="10" type="ORF">E6K81_10365</name>
</gene>
<evidence type="ECO:0000256" key="9">
    <source>
        <dbReference type="SAM" id="SignalP"/>
    </source>
</evidence>
<name>A0A538U5X7_UNCEI</name>
<keyword evidence="6 8" id="KW-1133">Transmembrane helix</keyword>
<evidence type="ECO:0000256" key="7">
    <source>
        <dbReference type="ARBA" id="ARBA00023136"/>
    </source>
</evidence>
<evidence type="ECO:0000256" key="2">
    <source>
        <dbReference type="ARBA" id="ARBA00007776"/>
    </source>
</evidence>
<feature type="chain" id="PRO_5022032049" evidence="9">
    <location>
        <begin position="27"/>
        <end position="171"/>
    </location>
</feature>
<evidence type="ECO:0000256" key="1">
    <source>
        <dbReference type="ARBA" id="ARBA00004651"/>
    </source>
</evidence>
<keyword evidence="9" id="KW-0732">Signal</keyword>
<dbReference type="GO" id="GO:0005886">
    <property type="term" value="C:plasma membrane"/>
    <property type="evidence" value="ECO:0007669"/>
    <property type="project" value="UniProtKB-SubCell"/>
</dbReference>
<dbReference type="Pfam" id="PF04093">
    <property type="entry name" value="MreD"/>
    <property type="match status" value="1"/>
</dbReference>
<comment type="similarity">
    <text evidence="2">Belongs to the MreD family.</text>
</comment>
<feature type="transmembrane region" description="Helical" evidence="8">
    <location>
        <begin position="136"/>
        <end position="158"/>
    </location>
</feature>
<sequence length="171" mass="18151">MRGLGLFVFSLVAALLLRSTALSALAARGIVIDVLAFVVIVWSLRHGAAWGATFGFVIGLIADLDATHWLGRHALILCVIGYVVGFLARTLVRESGRTQFMLLALATAAHQAWVVPFELGGMGGLASGWPYFLERVLVAALATAPVGTLALTVARRLFGRPLFGNALRQPG</sequence>
<keyword evidence="7 8" id="KW-0472">Membrane</keyword>
<organism evidence="10 11">
    <name type="scientific">Eiseniibacteriota bacterium</name>
    <dbReference type="NCBI Taxonomy" id="2212470"/>
    <lineage>
        <taxon>Bacteria</taxon>
        <taxon>Candidatus Eiseniibacteriota</taxon>
    </lineage>
</organism>
<evidence type="ECO:0000256" key="3">
    <source>
        <dbReference type="ARBA" id="ARBA00022475"/>
    </source>
</evidence>
<comment type="subcellular location">
    <subcellularLocation>
        <location evidence="1">Cell membrane</location>
        <topology evidence="1">Multi-pass membrane protein</topology>
    </subcellularLocation>
</comment>
<evidence type="ECO:0000256" key="8">
    <source>
        <dbReference type="SAM" id="Phobius"/>
    </source>
</evidence>
<feature type="transmembrane region" description="Helical" evidence="8">
    <location>
        <begin position="36"/>
        <end position="62"/>
    </location>
</feature>
<dbReference type="NCBIfam" id="TIGR03426">
    <property type="entry name" value="shape_MreD"/>
    <property type="match status" value="1"/>
</dbReference>
<proteinExistence type="inferred from homology"/>
<dbReference type="InterPro" id="IPR007227">
    <property type="entry name" value="Cell_shape_determining_MreD"/>
</dbReference>
<reference evidence="10 11" key="1">
    <citation type="journal article" date="2019" name="Nat. Microbiol.">
        <title>Mediterranean grassland soil C-N compound turnover is dependent on rainfall and depth, and is mediated by genomically divergent microorganisms.</title>
        <authorList>
            <person name="Diamond S."/>
            <person name="Andeer P.F."/>
            <person name="Li Z."/>
            <person name="Crits-Christoph A."/>
            <person name="Burstein D."/>
            <person name="Anantharaman K."/>
            <person name="Lane K.R."/>
            <person name="Thomas B.C."/>
            <person name="Pan C."/>
            <person name="Northen T.R."/>
            <person name="Banfield J.F."/>
        </authorList>
    </citation>
    <scope>NUCLEOTIDE SEQUENCE [LARGE SCALE GENOMIC DNA]</scope>
    <source>
        <strain evidence="10">WS_11</strain>
    </source>
</reference>
<dbReference type="AlphaFoldDB" id="A0A538U5X7"/>
<protein>
    <submittedName>
        <fullName evidence="10">Rod shape-determining protein MreD</fullName>
    </submittedName>
</protein>
<evidence type="ECO:0000313" key="11">
    <source>
        <dbReference type="Proteomes" id="UP000319771"/>
    </source>
</evidence>
<accession>A0A538U5X7</accession>
<keyword evidence="5" id="KW-0133">Cell shape</keyword>
<evidence type="ECO:0000256" key="5">
    <source>
        <dbReference type="ARBA" id="ARBA00022960"/>
    </source>
</evidence>
<comment type="caution">
    <text evidence="10">The sequence shown here is derived from an EMBL/GenBank/DDBJ whole genome shotgun (WGS) entry which is preliminary data.</text>
</comment>
<evidence type="ECO:0000313" key="10">
    <source>
        <dbReference type="EMBL" id="TMQ71303.1"/>
    </source>
</evidence>
<feature type="transmembrane region" description="Helical" evidence="8">
    <location>
        <begin position="74"/>
        <end position="92"/>
    </location>
</feature>
<keyword evidence="4 8" id="KW-0812">Transmembrane</keyword>
<dbReference type="Proteomes" id="UP000319771">
    <property type="component" value="Unassembled WGS sequence"/>
</dbReference>
<feature type="signal peptide" evidence="9">
    <location>
        <begin position="1"/>
        <end position="26"/>
    </location>
</feature>
<evidence type="ECO:0000256" key="4">
    <source>
        <dbReference type="ARBA" id="ARBA00022692"/>
    </source>
</evidence>
<keyword evidence="3" id="KW-1003">Cell membrane</keyword>